<proteinExistence type="predicted"/>
<dbReference type="Proteomes" id="UP000054485">
    <property type="component" value="Unassembled WGS sequence"/>
</dbReference>
<gene>
    <name evidence="1" type="ORF">CY34DRAFT_809051</name>
</gene>
<dbReference type="InParanoid" id="A0A0D0AA86"/>
<dbReference type="HOGENOM" id="CLU_3033952_0_0_1"/>
<reference evidence="1 2" key="1">
    <citation type="submission" date="2014-04" db="EMBL/GenBank/DDBJ databases">
        <authorList>
            <consortium name="DOE Joint Genome Institute"/>
            <person name="Kuo A."/>
            <person name="Ruytinx J."/>
            <person name="Rineau F."/>
            <person name="Colpaert J."/>
            <person name="Kohler A."/>
            <person name="Nagy L.G."/>
            <person name="Floudas D."/>
            <person name="Copeland A."/>
            <person name="Barry K.W."/>
            <person name="Cichocki N."/>
            <person name="Veneault-Fourrey C."/>
            <person name="LaButti K."/>
            <person name="Lindquist E.A."/>
            <person name="Lipzen A."/>
            <person name="Lundell T."/>
            <person name="Morin E."/>
            <person name="Murat C."/>
            <person name="Sun H."/>
            <person name="Tunlid A."/>
            <person name="Henrissat B."/>
            <person name="Grigoriev I.V."/>
            <person name="Hibbett D.S."/>
            <person name="Martin F."/>
            <person name="Nordberg H.P."/>
            <person name="Cantor M.N."/>
            <person name="Hua S.X."/>
        </authorList>
    </citation>
    <scope>NUCLEOTIDE SEQUENCE [LARGE SCALE GENOMIC DNA]</scope>
    <source>
        <strain evidence="1 2">UH-Slu-Lm8-n1</strain>
    </source>
</reference>
<name>A0A0D0AA86_9AGAM</name>
<dbReference type="AlphaFoldDB" id="A0A0D0AA86"/>
<evidence type="ECO:0000313" key="2">
    <source>
        <dbReference type="Proteomes" id="UP000054485"/>
    </source>
</evidence>
<protein>
    <submittedName>
        <fullName evidence="1">Uncharacterized protein</fullName>
    </submittedName>
</protein>
<organism evidence="1 2">
    <name type="scientific">Suillus luteus UH-Slu-Lm8-n1</name>
    <dbReference type="NCBI Taxonomy" id="930992"/>
    <lineage>
        <taxon>Eukaryota</taxon>
        <taxon>Fungi</taxon>
        <taxon>Dikarya</taxon>
        <taxon>Basidiomycota</taxon>
        <taxon>Agaricomycotina</taxon>
        <taxon>Agaricomycetes</taxon>
        <taxon>Agaricomycetidae</taxon>
        <taxon>Boletales</taxon>
        <taxon>Suillineae</taxon>
        <taxon>Suillaceae</taxon>
        <taxon>Suillus</taxon>
    </lineage>
</organism>
<evidence type="ECO:0000313" key="1">
    <source>
        <dbReference type="EMBL" id="KIK38701.1"/>
    </source>
</evidence>
<accession>A0A0D0AA86</accession>
<dbReference type="EMBL" id="KN835378">
    <property type="protein sequence ID" value="KIK38701.1"/>
    <property type="molecule type" value="Genomic_DNA"/>
</dbReference>
<keyword evidence="2" id="KW-1185">Reference proteome</keyword>
<sequence>MASWQSEDVGTPPRGPSGHIFVCHHDINASNLVSQERNVWMLATTRGNPCSNAGK</sequence>
<reference evidence="2" key="2">
    <citation type="submission" date="2015-01" db="EMBL/GenBank/DDBJ databases">
        <title>Evolutionary Origins and Diversification of the Mycorrhizal Mutualists.</title>
        <authorList>
            <consortium name="DOE Joint Genome Institute"/>
            <consortium name="Mycorrhizal Genomics Consortium"/>
            <person name="Kohler A."/>
            <person name="Kuo A."/>
            <person name="Nagy L.G."/>
            <person name="Floudas D."/>
            <person name="Copeland A."/>
            <person name="Barry K.W."/>
            <person name="Cichocki N."/>
            <person name="Veneault-Fourrey C."/>
            <person name="LaButti K."/>
            <person name="Lindquist E.A."/>
            <person name="Lipzen A."/>
            <person name="Lundell T."/>
            <person name="Morin E."/>
            <person name="Murat C."/>
            <person name="Riley R."/>
            <person name="Ohm R."/>
            <person name="Sun H."/>
            <person name="Tunlid A."/>
            <person name="Henrissat B."/>
            <person name="Grigoriev I.V."/>
            <person name="Hibbett D.S."/>
            <person name="Martin F."/>
        </authorList>
    </citation>
    <scope>NUCLEOTIDE SEQUENCE [LARGE SCALE GENOMIC DNA]</scope>
    <source>
        <strain evidence="2">UH-Slu-Lm8-n1</strain>
    </source>
</reference>